<keyword evidence="5 8" id="KW-0472">Membrane</keyword>
<dbReference type="GO" id="GO:0030428">
    <property type="term" value="C:cell septum"/>
    <property type="evidence" value="ECO:0007669"/>
    <property type="project" value="TreeGrafter"/>
</dbReference>
<dbReference type="AlphaFoldDB" id="A0A7T6AQA2"/>
<name>A0A7T6AQA2_9BACT</name>
<reference evidence="9 10" key="1">
    <citation type="submission" date="2020-05" db="EMBL/GenBank/DDBJ databases">
        <title>Complete genome of Desulfobulbus oligotrophicus.</title>
        <authorList>
            <person name="Podar M."/>
        </authorList>
    </citation>
    <scope>NUCLEOTIDE SEQUENCE [LARGE SCALE GENOMIC DNA]</scope>
    <source>
        <strain evidence="9 10">Prop6</strain>
    </source>
</reference>
<evidence type="ECO:0000256" key="3">
    <source>
        <dbReference type="ARBA" id="ARBA00022692"/>
    </source>
</evidence>
<evidence type="ECO:0000256" key="1">
    <source>
        <dbReference type="ARBA" id="ARBA00022475"/>
    </source>
</evidence>
<evidence type="ECO:0000256" key="7">
    <source>
        <dbReference type="SAM" id="Coils"/>
    </source>
</evidence>
<dbReference type="Proteomes" id="UP000596092">
    <property type="component" value="Chromosome"/>
</dbReference>
<dbReference type="PANTHER" id="PTHR37485">
    <property type="entry name" value="CELL DIVISION PROTEIN FTSB"/>
    <property type="match status" value="1"/>
</dbReference>
<keyword evidence="4 8" id="KW-1133">Transmembrane helix</keyword>
<evidence type="ECO:0000313" key="9">
    <source>
        <dbReference type="EMBL" id="QQG65511.1"/>
    </source>
</evidence>
<sequence>MALRKQKINRQQNKKVIWILGGILLFFLLLWVVFAPGRGLFAYLKLRQEIVRLTEENRRLEIRNVELSEDINRLRTDEQYLEGVARQKYGLLKKDETVFDFAPPKKKK</sequence>
<evidence type="ECO:0000313" key="10">
    <source>
        <dbReference type="Proteomes" id="UP000596092"/>
    </source>
</evidence>
<evidence type="ECO:0000256" key="6">
    <source>
        <dbReference type="ARBA" id="ARBA00023306"/>
    </source>
</evidence>
<gene>
    <name evidence="9" type="ORF">HP555_06340</name>
</gene>
<dbReference type="GO" id="GO:0043093">
    <property type="term" value="P:FtsZ-dependent cytokinesis"/>
    <property type="evidence" value="ECO:0007669"/>
    <property type="project" value="TreeGrafter"/>
</dbReference>
<evidence type="ECO:0000256" key="8">
    <source>
        <dbReference type="SAM" id="Phobius"/>
    </source>
</evidence>
<keyword evidence="3 8" id="KW-0812">Transmembrane</keyword>
<keyword evidence="1" id="KW-1003">Cell membrane</keyword>
<protein>
    <submittedName>
        <fullName evidence="9">Septum formation initiator family protein</fullName>
    </submittedName>
</protein>
<dbReference type="EMBL" id="CP054140">
    <property type="protein sequence ID" value="QQG65511.1"/>
    <property type="molecule type" value="Genomic_DNA"/>
</dbReference>
<evidence type="ECO:0000256" key="5">
    <source>
        <dbReference type="ARBA" id="ARBA00023136"/>
    </source>
</evidence>
<keyword evidence="10" id="KW-1185">Reference proteome</keyword>
<organism evidence="9 10">
    <name type="scientific">Desulfobulbus oligotrophicus</name>
    <dbReference type="NCBI Taxonomy" id="1909699"/>
    <lineage>
        <taxon>Bacteria</taxon>
        <taxon>Pseudomonadati</taxon>
        <taxon>Thermodesulfobacteriota</taxon>
        <taxon>Desulfobulbia</taxon>
        <taxon>Desulfobulbales</taxon>
        <taxon>Desulfobulbaceae</taxon>
        <taxon>Desulfobulbus</taxon>
    </lineage>
</organism>
<feature type="coiled-coil region" evidence="7">
    <location>
        <begin position="43"/>
        <end position="77"/>
    </location>
</feature>
<evidence type="ECO:0000256" key="4">
    <source>
        <dbReference type="ARBA" id="ARBA00022989"/>
    </source>
</evidence>
<dbReference type="PANTHER" id="PTHR37485:SF1">
    <property type="entry name" value="CELL DIVISION PROTEIN FTSB"/>
    <property type="match status" value="1"/>
</dbReference>
<proteinExistence type="predicted"/>
<dbReference type="RefSeq" id="WP_199264332.1">
    <property type="nucleotide sequence ID" value="NZ_CP054140.1"/>
</dbReference>
<evidence type="ECO:0000256" key="2">
    <source>
        <dbReference type="ARBA" id="ARBA00022618"/>
    </source>
</evidence>
<keyword evidence="7" id="KW-0175">Coiled coil</keyword>
<keyword evidence="6" id="KW-0131">Cell cycle</keyword>
<dbReference type="InterPro" id="IPR007060">
    <property type="entry name" value="FtsL/DivIC"/>
</dbReference>
<accession>A0A7T6AQA2</accession>
<keyword evidence="2" id="KW-0132">Cell division</keyword>
<dbReference type="InterPro" id="IPR023081">
    <property type="entry name" value="Cell_div_FtsB"/>
</dbReference>
<dbReference type="Pfam" id="PF04977">
    <property type="entry name" value="DivIC"/>
    <property type="match status" value="1"/>
</dbReference>
<feature type="transmembrane region" description="Helical" evidence="8">
    <location>
        <begin position="16"/>
        <end position="34"/>
    </location>
</feature>
<dbReference type="KEGG" id="dog:HP555_06340"/>